<evidence type="ECO:0000313" key="10">
    <source>
        <dbReference type="Proteomes" id="UP000697995"/>
    </source>
</evidence>
<proteinExistence type="inferred from homology"/>
<keyword evidence="5 9" id="KW-0067">ATP-binding</keyword>
<evidence type="ECO:0000256" key="2">
    <source>
        <dbReference type="ARBA" id="ARBA00022448"/>
    </source>
</evidence>
<feature type="region of interest" description="Disordered" evidence="7">
    <location>
        <begin position="1"/>
        <end position="32"/>
    </location>
</feature>
<evidence type="ECO:0000256" key="5">
    <source>
        <dbReference type="ARBA" id="ARBA00022840"/>
    </source>
</evidence>
<dbReference type="GO" id="GO:0005524">
    <property type="term" value="F:ATP binding"/>
    <property type="evidence" value="ECO:0007669"/>
    <property type="project" value="UniProtKB-KW"/>
</dbReference>
<dbReference type="EMBL" id="NRSG01000032">
    <property type="protein sequence ID" value="MBK1657919.1"/>
    <property type="molecule type" value="Genomic_DNA"/>
</dbReference>
<keyword evidence="2" id="KW-0813">Transport</keyword>
<dbReference type="Gene3D" id="2.40.50.140">
    <property type="entry name" value="Nucleic acid-binding proteins"/>
    <property type="match status" value="1"/>
</dbReference>
<dbReference type="PANTHER" id="PTHR43875:SF14">
    <property type="entry name" value="ABC TRANSPORTER ATP-BINDING PROTEIN"/>
    <property type="match status" value="1"/>
</dbReference>
<evidence type="ECO:0000313" key="9">
    <source>
        <dbReference type="EMBL" id="MBK1657919.1"/>
    </source>
</evidence>
<gene>
    <name evidence="9" type="ORF">CKO45_06705</name>
</gene>
<dbReference type="Gene3D" id="3.40.50.300">
    <property type="entry name" value="P-loop containing nucleotide triphosphate hydrolases"/>
    <property type="match status" value="1"/>
</dbReference>
<evidence type="ECO:0000256" key="6">
    <source>
        <dbReference type="ARBA" id="ARBA00023136"/>
    </source>
</evidence>
<dbReference type="InterPro" id="IPR008995">
    <property type="entry name" value="Mo/tungstate-bd_C_term_dom"/>
</dbReference>
<dbReference type="InterPro" id="IPR015853">
    <property type="entry name" value="ABC_transpr_FbpC"/>
</dbReference>
<evidence type="ECO:0000256" key="7">
    <source>
        <dbReference type="SAM" id="MobiDB-lite"/>
    </source>
</evidence>
<dbReference type="InterPro" id="IPR047641">
    <property type="entry name" value="ABC_transpr_MalK/UgpC-like"/>
</dbReference>
<dbReference type="InterPro" id="IPR027417">
    <property type="entry name" value="P-loop_NTPase"/>
</dbReference>
<evidence type="ECO:0000256" key="3">
    <source>
        <dbReference type="ARBA" id="ARBA00022475"/>
    </source>
</evidence>
<dbReference type="Pfam" id="PF08402">
    <property type="entry name" value="TOBE_2"/>
    <property type="match status" value="1"/>
</dbReference>
<keyword evidence="4" id="KW-0547">Nucleotide-binding</keyword>
<comment type="caution">
    <text evidence="9">The sequence shown here is derived from an EMBL/GenBank/DDBJ whole genome shotgun (WGS) entry which is preliminary data.</text>
</comment>
<dbReference type="InterPro" id="IPR012340">
    <property type="entry name" value="NA-bd_OB-fold"/>
</dbReference>
<feature type="domain" description="ABC transporter" evidence="8">
    <location>
        <begin position="44"/>
        <end position="274"/>
    </location>
</feature>
<dbReference type="Pfam" id="PF00005">
    <property type="entry name" value="ABC_tran"/>
    <property type="match status" value="1"/>
</dbReference>
<name>A0ABS1CW31_9PROT</name>
<accession>A0ABS1CW31</accession>
<dbReference type="CDD" id="cd03259">
    <property type="entry name" value="ABC_Carb_Solutes_like"/>
    <property type="match status" value="1"/>
</dbReference>
<dbReference type="InterPro" id="IPR013611">
    <property type="entry name" value="Transp-assoc_OB_typ2"/>
</dbReference>
<dbReference type="PROSITE" id="PS50893">
    <property type="entry name" value="ABC_TRANSPORTER_2"/>
    <property type="match status" value="1"/>
</dbReference>
<keyword evidence="6" id="KW-0472">Membrane</keyword>
<keyword evidence="10" id="KW-1185">Reference proteome</keyword>
<reference evidence="9 10" key="1">
    <citation type="journal article" date="2020" name="Microorganisms">
        <title>Osmotic Adaptation and Compatible Solute Biosynthesis of Phototrophic Bacteria as Revealed from Genome Analyses.</title>
        <authorList>
            <person name="Imhoff J.F."/>
            <person name="Rahn T."/>
            <person name="Kunzel S."/>
            <person name="Keller A."/>
            <person name="Neulinger S.C."/>
        </authorList>
    </citation>
    <scope>NUCLEOTIDE SEQUENCE [LARGE SCALE GENOMIC DNA]</scope>
    <source>
        <strain evidence="9 10">DSM 15382</strain>
    </source>
</reference>
<evidence type="ECO:0000256" key="4">
    <source>
        <dbReference type="ARBA" id="ARBA00022741"/>
    </source>
</evidence>
<dbReference type="SUPFAM" id="SSF52540">
    <property type="entry name" value="P-loop containing nucleoside triphosphate hydrolases"/>
    <property type="match status" value="1"/>
</dbReference>
<comment type="similarity">
    <text evidence="1">Belongs to the ABC transporter superfamily.</text>
</comment>
<dbReference type="SUPFAM" id="SSF50331">
    <property type="entry name" value="MOP-like"/>
    <property type="match status" value="1"/>
</dbReference>
<dbReference type="InterPro" id="IPR003593">
    <property type="entry name" value="AAA+_ATPase"/>
</dbReference>
<evidence type="ECO:0000259" key="8">
    <source>
        <dbReference type="PROSITE" id="PS50893"/>
    </source>
</evidence>
<evidence type="ECO:0000256" key="1">
    <source>
        <dbReference type="ARBA" id="ARBA00005417"/>
    </source>
</evidence>
<dbReference type="InterPro" id="IPR003439">
    <property type="entry name" value="ABC_transporter-like_ATP-bd"/>
</dbReference>
<protein>
    <submittedName>
        <fullName evidence="9">ABC transporter ATP-binding protein</fullName>
    </submittedName>
</protein>
<sequence length="400" mass="42227">MGARPGGHPLASQQAGPAHRCRGAGGAGRAYGRHAGAEGGRVSLRLDGLGLSAGGQAVLHPVTVELPPGLPNVLLGPTGAGKTTLLRLLAGLDRPTEGRIFAEGTEVTGLPPRRRSVAMVYQQFINYPSFTVYENIASPLRVARLPKAEIEARVQEAARLLRLGPYLQRRPLELSGGQQQRTAIARALVKRAALVLMDEPLANLDYKLREELREELPKLFAESGTVFVYATTEPAEALLLGGRVATLSEGRVTQFGMAGEVFRHPADLATARVFSDPPLNEAPARVQGGRVLLAGEVALPVAVSGLPEGPCTIGIRAHQLSLEPLPGAVPLAAEVRVAEVTGSESYVHLDVGGMNWVVLAPGVRRPEPHEAATVWLDPRRCLVFGADGRLAAEAALAEAA</sequence>
<dbReference type="Proteomes" id="UP000697995">
    <property type="component" value="Unassembled WGS sequence"/>
</dbReference>
<keyword evidence="3" id="KW-1003">Cell membrane</keyword>
<dbReference type="SMART" id="SM00382">
    <property type="entry name" value="AAA"/>
    <property type="match status" value="1"/>
</dbReference>
<dbReference type="PANTHER" id="PTHR43875">
    <property type="entry name" value="MALTODEXTRIN IMPORT ATP-BINDING PROTEIN MSMX"/>
    <property type="match status" value="1"/>
</dbReference>
<organism evidence="9 10">
    <name type="scientific">Paracraurococcus ruber</name>
    <dbReference type="NCBI Taxonomy" id="77675"/>
    <lineage>
        <taxon>Bacteria</taxon>
        <taxon>Pseudomonadati</taxon>
        <taxon>Pseudomonadota</taxon>
        <taxon>Alphaproteobacteria</taxon>
        <taxon>Acetobacterales</taxon>
        <taxon>Roseomonadaceae</taxon>
        <taxon>Paracraurococcus</taxon>
    </lineage>
</organism>
<dbReference type="Gene3D" id="2.40.50.100">
    <property type="match status" value="1"/>
</dbReference>